<dbReference type="EMBL" id="CP032698">
    <property type="protein sequence ID" value="AYG78175.1"/>
    <property type="molecule type" value="Genomic_DNA"/>
</dbReference>
<dbReference type="OrthoDB" id="7053960at2"/>
<evidence type="ECO:0000313" key="5">
    <source>
        <dbReference type="Proteomes" id="UP000271554"/>
    </source>
</evidence>
<accession>A0A387H3B6</accession>
<dbReference type="RefSeq" id="WP_120719505.1">
    <property type="nucleotide sequence ID" value="NZ_CP032698.1"/>
</dbReference>
<dbReference type="PANTHER" id="PTHR16305:SF35">
    <property type="entry name" value="TRANSCRIPTIONAL ACTIVATOR DOMAIN"/>
    <property type="match status" value="1"/>
</dbReference>
<evidence type="ECO:0000313" key="4">
    <source>
        <dbReference type="EMBL" id="AYG78175.1"/>
    </source>
</evidence>
<dbReference type="GO" id="GO:0005524">
    <property type="term" value="F:ATP binding"/>
    <property type="evidence" value="ECO:0007669"/>
    <property type="project" value="UniProtKB-KW"/>
</dbReference>
<gene>
    <name evidence="4" type="ORF">DWB77_00282</name>
</gene>
<evidence type="ECO:0000256" key="3">
    <source>
        <dbReference type="SAM" id="MobiDB-lite"/>
    </source>
</evidence>
<organism evidence="4 5">
    <name type="scientific">Streptomyces hundungensis</name>
    <dbReference type="NCBI Taxonomy" id="1077946"/>
    <lineage>
        <taxon>Bacteria</taxon>
        <taxon>Bacillati</taxon>
        <taxon>Actinomycetota</taxon>
        <taxon>Actinomycetes</taxon>
        <taxon>Kitasatosporales</taxon>
        <taxon>Streptomycetaceae</taxon>
        <taxon>Streptomyces</taxon>
    </lineage>
</organism>
<dbReference type="GO" id="GO:0005737">
    <property type="term" value="C:cytoplasm"/>
    <property type="evidence" value="ECO:0007669"/>
    <property type="project" value="TreeGrafter"/>
</dbReference>
<sequence length="463" mass="48982">MDDGQWLDTASAAALAFASRRLESVRVSMVLSVPDGEDVPACVAGARELRLGRLPTATARCLLDEYAPGATPSVRKRLLAEAQGNPMALAELPSALSDDQLTGIQALPDQLPLSEGVRQIFCGRVAAYGFPLLLAAAERDGDLPTLLSAAGDEDGAMDQLTGAARAGLITLHGQQVRFRHPLTRSATYQNAAPSRRRAAHRALADALDPGDDRRVWHLAAYATRPDDSLARLLANLADRTRHTGSVTTAVRALRRAATLSSTPAGTARWLVEAAECAWAAAEPTQARALLKDAESLVHAPELRARVARVRGAMLHAGSALNPACDTLMDSARLARSKAPQLAAESLLLAARAAWGANEPAKLTEIADLLADLALKETPERSQLVYQLRRMAGAPVPTNGPEQPGAKSCPSGDERPTSSCLGPLVWPPLFVPYLLGDGEAGLEGQRRTFESLRAAGAVGAMRWG</sequence>
<dbReference type="Proteomes" id="UP000271554">
    <property type="component" value="Chromosome"/>
</dbReference>
<keyword evidence="2" id="KW-0067">ATP-binding</keyword>
<keyword evidence="5" id="KW-1185">Reference proteome</keyword>
<dbReference type="PANTHER" id="PTHR16305">
    <property type="entry name" value="TESTICULAR SOLUBLE ADENYLYL CYCLASE"/>
    <property type="match status" value="1"/>
</dbReference>
<proteinExistence type="predicted"/>
<name>A0A387H3B6_9ACTN</name>
<evidence type="ECO:0000256" key="1">
    <source>
        <dbReference type="ARBA" id="ARBA00022741"/>
    </source>
</evidence>
<reference evidence="4 5" key="1">
    <citation type="submission" date="2018-10" db="EMBL/GenBank/DDBJ databases">
        <title>Relationship between Morphology and Antimicrobial Activity in Streptomyces.</title>
        <authorList>
            <person name="Kang H.J."/>
            <person name="Kim S.B."/>
        </authorList>
    </citation>
    <scope>NUCLEOTIDE SEQUENCE [LARGE SCALE GENOMIC DNA]</scope>
    <source>
        <strain evidence="4 5">BH38</strain>
    </source>
</reference>
<keyword evidence="1" id="KW-0547">Nucleotide-binding</keyword>
<dbReference type="GO" id="GO:0004016">
    <property type="term" value="F:adenylate cyclase activity"/>
    <property type="evidence" value="ECO:0007669"/>
    <property type="project" value="TreeGrafter"/>
</dbReference>
<protein>
    <submittedName>
        <fullName evidence="4">Uncharacterized protein</fullName>
    </submittedName>
</protein>
<dbReference type="KEGG" id="shun:DWB77_00282"/>
<feature type="region of interest" description="Disordered" evidence="3">
    <location>
        <begin position="392"/>
        <end position="416"/>
    </location>
</feature>
<dbReference type="AlphaFoldDB" id="A0A387H3B6"/>
<evidence type="ECO:0000256" key="2">
    <source>
        <dbReference type="ARBA" id="ARBA00022840"/>
    </source>
</evidence>